<keyword evidence="1" id="KW-0812">Transmembrane</keyword>
<comment type="caution">
    <text evidence="2">The sequence shown here is derived from an EMBL/GenBank/DDBJ whole genome shotgun (WGS) entry which is preliminary data.</text>
</comment>
<protein>
    <submittedName>
        <fullName evidence="2">Uncharacterized protein</fullName>
    </submittedName>
</protein>
<feature type="transmembrane region" description="Helical" evidence="1">
    <location>
        <begin position="6"/>
        <end position="25"/>
    </location>
</feature>
<evidence type="ECO:0000313" key="2">
    <source>
        <dbReference type="EMBL" id="KKQ79016.1"/>
    </source>
</evidence>
<evidence type="ECO:0000313" key="3">
    <source>
        <dbReference type="Proteomes" id="UP000034324"/>
    </source>
</evidence>
<sequence length="33" mass="3928">MQENYIWGLSTLTVLILLVWYLAIFGKVDRSKR</sequence>
<accession>A0A0G0NPI8</accession>
<name>A0A0G0NPI8_9BACT</name>
<proteinExistence type="predicted"/>
<dbReference type="AlphaFoldDB" id="A0A0G0NPI8"/>
<gene>
    <name evidence="2" type="ORF">US99_C0005G0008</name>
</gene>
<reference evidence="2 3" key="1">
    <citation type="journal article" date="2015" name="Nature">
        <title>rRNA introns, odd ribosomes, and small enigmatic genomes across a large radiation of phyla.</title>
        <authorList>
            <person name="Brown C.T."/>
            <person name="Hug L.A."/>
            <person name="Thomas B.C."/>
            <person name="Sharon I."/>
            <person name="Castelle C.J."/>
            <person name="Singh A."/>
            <person name="Wilkins M.J."/>
            <person name="Williams K.H."/>
            <person name="Banfield J.F."/>
        </authorList>
    </citation>
    <scope>NUCLEOTIDE SEQUENCE [LARGE SCALE GENOMIC DNA]</scope>
</reference>
<evidence type="ECO:0000256" key="1">
    <source>
        <dbReference type="SAM" id="Phobius"/>
    </source>
</evidence>
<organism evidence="2 3">
    <name type="scientific">Candidatus Daviesbacteria bacterium GW2011_GWF2_38_6</name>
    <dbReference type="NCBI Taxonomy" id="1618432"/>
    <lineage>
        <taxon>Bacteria</taxon>
        <taxon>Candidatus Daviesiibacteriota</taxon>
    </lineage>
</organism>
<dbReference type="EMBL" id="LBVC01000005">
    <property type="protein sequence ID" value="KKQ79016.1"/>
    <property type="molecule type" value="Genomic_DNA"/>
</dbReference>
<keyword evidence="1" id="KW-0472">Membrane</keyword>
<keyword evidence="1" id="KW-1133">Transmembrane helix</keyword>
<dbReference type="Proteomes" id="UP000034324">
    <property type="component" value="Unassembled WGS sequence"/>
</dbReference>